<keyword evidence="1" id="KW-1133">Transmembrane helix</keyword>
<dbReference type="Pfam" id="PF18153">
    <property type="entry name" value="Cap15_CD_rec"/>
    <property type="match status" value="1"/>
</dbReference>
<organism evidence="3 4">
    <name type="scientific">Pseudomonas caspiana</name>
    <dbReference type="NCBI Taxonomy" id="1451454"/>
    <lineage>
        <taxon>Bacteria</taxon>
        <taxon>Pseudomonadati</taxon>
        <taxon>Pseudomonadota</taxon>
        <taxon>Gammaproteobacteria</taxon>
        <taxon>Pseudomonadales</taxon>
        <taxon>Pseudomonadaceae</taxon>
        <taxon>Pseudomonas</taxon>
    </lineage>
</organism>
<dbReference type="RefSeq" id="WP_087265358.1">
    <property type="nucleotide sequence ID" value="NZ_JBJGBV010000017.1"/>
</dbReference>
<protein>
    <recommendedName>
        <fullName evidence="2">CD-NTase-associated protein 15 domain-containing protein</fullName>
    </recommendedName>
</protein>
<evidence type="ECO:0000313" key="3">
    <source>
        <dbReference type="EMBL" id="OUM74473.1"/>
    </source>
</evidence>
<comment type="caution">
    <text evidence="3">The sequence shown here is derived from an EMBL/GenBank/DDBJ whole genome shotgun (WGS) entry which is preliminary data.</text>
</comment>
<evidence type="ECO:0000256" key="1">
    <source>
        <dbReference type="SAM" id="Phobius"/>
    </source>
</evidence>
<dbReference type="EMBL" id="LOHF01000004">
    <property type="protein sequence ID" value="OUM74473.1"/>
    <property type="molecule type" value="Genomic_DNA"/>
</dbReference>
<keyword evidence="4" id="KW-1185">Reference proteome</keyword>
<keyword evidence="1" id="KW-0812">Transmembrane</keyword>
<keyword evidence="1" id="KW-0472">Membrane</keyword>
<dbReference type="OrthoDB" id="1430668at2"/>
<gene>
    <name evidence="3" type="ORF">AUC60_06910</name>
</gene>
<feature type="transmembrane region" description="Helical" evidence="1">
    <location>
        <begin position="44"/>
        <end position="63"/>
    </location>
</feature>
<dbReference type="Proteomes" id="UP000195440">
    <property type="component" value="Unassembled WGS sequence"/>
</dbReference>
<feature type="domain" description="CD-NTase-associated protein 15" evidence="2">
    <location>
        <begin position="86"/>
        <end position="206"/>
    </location>
</feature>
<proteinExistence type="predicted"/>
<name>A0A1Y3PA80_9PSED</name>
<evidence type="ECO:0000313" key="4">
    <source>
        <dbReference type="Proteomes" id="UP000195440"/>
    </source>
</evidence>
<reference evidence="3 4" key="1">
    <citation type="journal article" date="2017" name="Syst. Appl. Microbiol.">
        <title>Pseudomonas caspiana sp. nov., a citrus pathogen in the Pseudomonas syringae phylogenetic group.</title>
        <authorList>
            <person name="Busquets A."/>
            <person name="Gomila M."/>
            <person name="Beiki F."/>
            <person name="Mulet M."/>
            <person name="Rahimian H."/>
            <person name="Garcia-Valdes E."/>
            <person name="Lalucat J."/>
        </authorList>
    </citation>
    <scope>NUCLEOTIDE SEQUENCE [LARGE SCALE GENOMIC DNA]</scope>
    <source>
        <strain evidence="3 4">FBF102</strain>
    </source>
</reference>
<feature type="transmembrane region" description="Helical" evidence="1">
    <location>
        <begin position="12"/>
        <end position="32"/>
    </location>
</feature>
<accession>A0A1Y3PA80</accession>
<evidence type="ECO:0000259" key="2">
    <source>
        <dbReference type="Pfam" id="PF18153"/>
    </source>
</evidence>
<sequence length="211" mass="24077">MWDLLSMKAKSTIVALFTAIFVLAYPLLNIGFPDVKYEIATVNSISKFVSLLTGYWTFIYLFFRFFGMSLWSMPGISRILNKYVGPDLRGGWTADFQFKGVDGQSQSKILRFEITMSVFHFAMSMTSDDEYSTSHVVLSRILKDEVFGSYVLYYVFESEVVKPVETDVSTFQGSAKLRVKSGAVLTGTYWTNRNWQNRMQTAGCIKLVRNV</sequence>
<dbReference type="InterPro" id="IPR041208">
    <property type="entry name" value="Cap15"/>
</dbReference>
<dbReference type="AlphaFoldDB" id="A0A1Y3PA80"/>